<evidence type="ECO:0000313" key="11">
    <source>
        <dbReference type="EMBL" id="KAJ9640581.1"/>
    </source>
</evidence>
<protein>
    <recommendedName>
        <fullName evidence="10">Transketolase-like pyrimidine-binding domain-containing protein</fullName>
    </recommendedName>
</protein>
<evidence type="ECO:0000256" key="5">
    <source>
        <dbReference type="ARBA" id="ARBA00022679"/>
    </source>
</evidence>
<comment type="cofactor">
    <cofactor evidence="2">
        <name>Mg(2+)</name>
        <dbReference type="ChEBI" id="CHEBI:18420"/>
    </cofactor>
</comment>
<dbReference type="CDD" id="cd07033">
    <property type="entry name" value="TPP_PYR_DXS_TK_like"/>
    <property type="match status" value="1"/>
</dbReference>
<evidence type="ECO:0000256" key="8">
    <source>
        <dbReference type="ARBA" id="ARBA00023052"/>
    </source>
</evidence>
<dbReference type="CDD" id="cd02012">
    <property type="entry name" value="TPP_TK"/>
    <property type="match status" value="1"/>
</dbReference>
<dbReference type="GO" id="GO:0046872">
    <property type="term" value="F:metal ion binding"/>
    <property type="evidence" value="ECO:0007669"/>
    <property type="project" value="UniProtKB-KW"/>
</dbReference>
<dbReference type="Gene3D" id="3.40.50.920">
    <property type="match status" value="1"/>
</dbReference>
<evidence type="ECO:0000256" key="4">
    <source>
        <dbReference type="ARBA" id="ARBA00007131"/>
    </source>
</evidence>
<dbReference type="SUPFAM" id="SSF52922">
    <property type="entry name" value="TK C-terminal domain-like"/>
    <property type="match status" value="1"/>
</dbReference>
<keyword evidence="12" id="KW-1185">Reference proteome</keyword>
<dbReference type="PROSITE" id="PS00802">
    <property type="entry name" value="TRANSKETOLASE_2"/>
    <property type="match status" value="1"/>
</dbReference>
<dbReference type="EMBL" id="JAPDRN010000014">
    <property type="protein sequence ID" value="KAJ9640581.1"/>
    <property type="molecule type" value="Genomic_DNA"/>
</dbReference>
<dbReference type="Gene3D" id="3.40.50.970">
    <property type="match status" value="2"/>
</dbReference>
<dbReference type="PANTHER" id="PTHR43522:SF6">
    <property type="entry name" value="TRANSKETOLASE-LIKE PYRIMIDINE-BINDING DOMAIN-CONTAINING PROTEIN-RELATED"/>
    <property type="match status" value="1"/>
</dbReference>
<keyword evidence="6" id="KW-0479">Metal-binding</keyword>
<dbReference type="GO" id="GO:0005634">
    <property type="term" value="C:nucleus"/>
    <property type="evidence" value="ECO:0007669"/>
    <property type="project" value="TreeGrafter"/>
</dbReference>
<dbReference type="Pfam" id="PF00456">
    <property type="entry name" value="Transketolase_N"/>
    <property type="match status" value="1"/>
</dbReference>
<dbReference type="Proteomes" id="UP001172681">
    <property type="component" value="Unassembled WGS sequence"/>
</dbReference>
<evidence type="ECO:0000256" key="2">
    <source>
        <dbReference type="ARBA" id="ARBA00001946"/>
    </source>
</evidence>
<comment type="caution">
    <text evidence="11">The sequence shown here is derived from an EMBL/GenBank/DDBJ whole genome shotgun (WGS) entry which is preliminary data.</text>
</comment>
<evidence type="ECO:0000256" key="9">
    <source>
        <dbReference type="SAM" id="MobiDB-lite"/>
    </source>
</evidence>
<dbReference type="InterPro" id="IPR009014">
    <property type="entry name" value="Transketo_C/PFOR_II"/>
</dbReference>
<sequence>MSSNTATNGSIEHTIDAPTSRRHGHDDDQQAVREIRKLIIDCCRQHGGGHGGSAIGMAPLAVAVWRHTMRYNPRNPAWFDRDRFVLSNGHAAILLYTMLHVTGYSDMTIDQLKLYASAKEVDPETGLWTETLCHGHPEIEVPGVEVTTGPLGQGIANAVGLAIASKHLAATFNRQGHEIVTSRIFCTTGDGCIQEGVAQEAIAIAGHLRLDNLILCYDNNGVTCDGPLDWILSEDTNAKMVAMGWRVIDVFDGDSSVENIIAALRLAQSPTPDAKPTFVNIRTTIGYGTSTAGTFRSHHGTYSDEDAALYAEGISTHTLSKRAKQHFEWCVSSGESLEASWNEKLAKYCEAFPAQGQQLQARIRGDLNFGSLKSLKVRNEIQATRQWNGQVFNKLMSEVPSLMAGGADLWMSNQLGDQSKRIFDRANPQGRVIRYGIREHAMASISNGIAAYSHQTIVPVTATFFMFYLYAAPAVRMGALSGLKVIHIATHDSIAEGQNGPTHQPVELDSLYRAMPSLCYVRPADAEEVIGAWLVALSAKNQPTMISLARDPATTAIPNTDRFKVAKGGYVVVERDDALVTLVSCGSDLQHAVGAAAQLSSSGLPTRVVSMPCIDLFEQQTNSYQDEILSKSRHIISVEPYVSTIWARYCTASVAMDSYGYSGAGPANMTRFGLDASGIVRKVMEHIYHNGKDSSARRWTLLK</sequence>
<dbReference type="SUPFAM" id="SSF52518">
    <property type="entry name" value="Thiamin diphosphate-binding fold (THDP-binding)"/>
    <property type="match status" value="2"/>
</dbReference>
<dbReference type="Pfam" id="PF02779">
    <property type="entry name" value="Transket_pyr"/>
    <property type="match status" value="1"/>
</dbReference>
<proteinExistence type="inferred from homology"/>
<evidence type="ECO:0000313" key="12">
    <source>
        <dbReference type="Proteomes" id="UP001172681"/>
    </source>
</evidence>
<dbReference type="InterPro" id="IPR055152">
    <property type="entry name" value="Transketolase-like_C_2"/>
</dbReference>
<dbReference type="Pfam" id="PF22613">
    <property type="entry name" value="Transketolase_C_1"/>
    <property type="match status" value="1"/>
</dbReference>
<comment type="cofactor">
    <cofactor evidence="3">
        <name>thiamine diphosphate</name>
        <dbReference type="ChEBI" id="CHEBI:58937"/>
    </cofactor>
</comment>
<gene>
    <name evidence="11" type="ORF">H2204_003209</name>
</gene>
<dbReference type="InterPro" id="IPR005474">
    <property type="entry name" value="Transketolase_N"/>
</dbReference>
<evidence type="ECO:0000259" key="10">
    <source>
        <dbReference type="SMART" id="SM00861"/>
    </source>
</evidence>
<dbReference type="GO" id="GO:0004802">
    <property type="term" value="F:transketolase activity"/>
    <property type="evidence" value="ECO:0007669"/>
    <property type="project" value="TreeGrafter"/>
</dbReference>
<feature type="region of interest" description="Disordered" evidence="9">
    <location>
        <begin position="1"/>
        <end position="29"/>
    </location>
</feature>
<dbReference type="InterPro" id="IPR020826">
    <property type="entry name" value="Transketolase_BS"/>
</dbReference>
<evidence type="ECO:0000256" key="7">
    <source>
        <dbReference type="ARBA" id="ARBA00022842"/>
    </source>
</evidence>
<comment type="cofactor">
    <cofactor evidence="1">
        <name>Co(2+)</name>
        <dbReference type="ChEBI" id="CHEBI:48828"/>
    </cofactor>
</comment>
<reference evidence="11" key="1">
    <citation type="submission" date="2022-10" db="EMBL/GenBank/DDBJ databases">
        <title>Culturing micro-colonial fungi from biological soil crusts in the Mojave desert and describing Neophaeococcomyces mojavensis, and introducing the new genera and species Taxawa tesnikishii.</title>
        <authorList>
            <person name="Kurbessoian T."/>
            <person name="Stajich J.E."/>
        </authorList>
    </citation>
    <scope>NUCLEOTIDE SEQUENCE</scope>
    <source>
        <strain evidence="11">TK_35</strain>
    </source>
</reference>
<keyword evidence="8" id="KW-0786">Thiamine pyrophosphate</keyword>
<dbReference type="GO" id="GO:0006098">
    <property type="term" value="P:pentose-phosphate shunt"/>
    <property type="evidence" value="ECO:0007669"/>
    <property type="project" value="TreeGrafter"/>
</dbReference>
<feature type="compositionally biased region" description="Polar residues" evidence="9">
    <location>
        <begin position="1"/>
        <end position="11"/>
    </location>
</feature>
<feature type="domain" description="Transketolase-like pyrimidine-binding" evidence="10">
    <location>
        <begin position="382"/>
        <end position="556"/>
    </location>
</feature>
<dbReference type="InterPro" id="IPR005475">
    <property type="entry name" value="Transketolase-like_Pyr-bd"/>
</dbReference>
<dbReference type="AlphaFoldDB" id="A0AA39D0F6"/>
<evidence type="ECO:0000256" key="6">
    <source>
        <dbReference type="ARBA" id="ARBA00022723"/>
    </source>
</evidence>
<evidence type="ECO:0000256" key="3">
    <source>
        <dbReference type="ARBA" id="ARBA00001964"/>
    </source>
</evidence>
<comment type="similarity">
    <text evidence="4">Belongs to the transketolase family.</text>
</comment>
<dbReference type="SMART" id="SM00861">
    <property type="entry name" value="Transket_pyr"/>
    <property type="match status" value="1"/>
</dbReference>
<dbReference type="InterPro" id="IPR033247">
    <property type="entry name" value="Transketolase_fam"/>
</dbReference>
<dbReference type="PANTHER" id="PTHR43522">
    <property type="entry name" value="TRANSKETOLASE"/>
    <property type="match status" value="1"/>
</dbReference>
<evidence type="ECO:0000256" key="1">
    <source>
        <dbReference type="ARBA" id="ARBA00001941"/>
    </source>
</evidence>
<dbReference type="InterPro" id="IPR029061">
    <property type="entry name" value="THDP-binding"/>
</dbReference>
<organism evidence="11 12">
    <name type="scientific">Knufia peltigerae</name>
    <dbReference type="NCBI Taxonomy" id="1002370"/>
    <lineage>
        <taxon>Eukaryota</taxon>
        <taxon>Fungi</taxon>
        <taxon>Dikarya</taxon>
        <taxon>Ascomycota</taxon>
        <taxon>Pezizomycotina</taxon>
        <taxon>Eurotiomycetes</taxon>
        <taxon>Chaetothyriomycetidae</taxon>
        <taxon>Chaetothyriales</taxon>
        <taxon>Trichomeriaceae</taxon>
        <taxon>Knufia</taxon>
    </lineage>
</organism>
<keyword evidence="7" id="KW-0460">Magnesium</keyword>
<keyword evidence="5" id="KW-0808">Transferase</keyword>
<accession>A0AA39D0F6</accession>
<name>A0AA39D0F6_9EURO</name>
<dbReference type="GO" id="GO:0005829">
    <property type="term" value="C:cytosol"/>
    <property type="evidence" value="ECO:0007669"/>
    <property type="project" value="TreeGrafter"/>
</dbReference>